<dbReference type="InterPro" id="IPR004210">
    <property type="entry name" value="BESS_motif"/>
</dbReference>
<dbReference type="AlphaFoldDB" id="A0A182M3C6"/>
<dbReference type="SMART" id="SM00595">
    <property type="entry name" value="MADF"/>
    <property type="match status" value="1"/>
</dbReference>
<comment type="subcellular location">
    <subcellularLocation>
        <location evidence="1">Nucleus</location>
    </subcellularLocation>
</comment>
<dbReference type="STRING" id="139723.A0A182M3C6"/>
<feature type="region of interest" description="Disordered" evidence="2">
    <location>
        <begin position="1"/>
        <end position="27"/>
    </location>
</feature>
<protein>
    <recommendedName>
        <fullName evidence="7">BESS domain-containing protein</fullName>
    </recommendedName>
</protein>
<dbReference type="Proteomes" id="UP000075883">
    <property type="component" value="Unassembled WGS sequence"/>
</dbReference>
<dbReference type="GO" id="GO:0003677">
    <property type="term" value="F:DNA binding"/>
    <property type="evidence" value="ECO:0007669"/>
    <property type="project" value="InterPro"/>
</dbReference>
<dbReference type="GO" id="GO:0006357">
    <property type="term" value="P:regulation of transcription by RNA polymerase II"/>
    <property type="evidence" value="ECO:0007669"/>
    <property type="project" value="TreeGrafter"/>
</dbReference>
<dbReference type="PANTHER" id="PTHR12243">
    <property type="entry name" value="MADF DOMAIN TRANSCRIPTION FACTOR"/>
    <property type="match status" value="1"/>
</dbReference>
<dbReference type="Pfam" id="PF10545">
    <property type="entry name" value="MADF_DNA_bdg"/>
    <property type="match status" value="1"/>
</dbReference>
<name>A0A182M3C6_9DIPT</name>
<feature type="domain" description="MADF" evidence="3">
    <location>
        <begin position="35"/>
        <end position="121"/>
    </location>
</feature>
<dbReference type="VEuPathDB" id="VectorBase:ACUA008454"/>
<evidence type="ECO:0000313" key="5">
    <source>
        <dbReference type="EnsemblMetazoa" id="ACUA008454-PA"/>
    </source>
</evidence>
<evidence type="ECO:0000259" key="3">
    <source>
        <dbReference type="PROSITE" id="PS51029"/>
    </source>
</evidence>
<keyword evidence="6" id="KW-1185">Reference proteome</keyword>
<dbReference type="EMBL" id="AXCM01003677">
    <property type="status" value="NOT_ANNOTATED_CDS"/>
    <property type="molecule type" value="Genomic_DNA"/>
</dbReference>
<evidence type="ECO:0000259" key="4">
    <source>
        <dbReference type="PROSITE" id="PS51031"/>
    </source>
</evidence>
<evidence type="ECO:0000256" key="1">
    <source>
        <dbReference type="PROSITE-ProRule" id="PRU00371"/>
    </source>
</evidence>
<proteinExistence type="predicted"/>
<reference evidence="5" key="2">
    <citation type="submission" date="2020-05" db="UniProtKB">
        <authorList>
            <consortium name="EnsemblMetazoa"/>
        </authorList>
    </citation>
    <scope>IDENTIFICATION</scope>
    <source>
        <strain evidence="5">A-37</strain>
    </source>
</reference>
<dbReference type="GO" id="GO:0005634">
    <property type="term" value="C:nucleus"/>
    <property type="evidence" value="ECO:0007669"/>
    <property type="project" value="UniProtKB-SubCell"/>
</dbReference>
<evidence type="ECO:0000256" key="2">
    <source>
        <dbReference type="SAM" id="MobiDB-lite"/>
    </source>
</evidence>
<keyword evidence="1" id="KW-0539">Nucleus</keyword>
<dbReference type="PROSITE" id="PS51029">
    <property type="entry name" value="MADF"/>
    <property type="match status" value="1"/>
</dbReference>
<dbReference type="PROSITE" id="PS51031">
    <property type="entry name" value="BESS"/>
    <property type="match status" value="1"/>
</dbReference>
<feature type="compositionally biased region" description="Polar residues" evidence="2">
    <location>
        <begin position="18"/>
        <end position="27"/>
    </location>
</feature>
<sequence>MEACSVEESSKKLPFPTAKNQSNKSKSFNQKDTLHLIECVRKQPKLWHRQFIRKRLSSCISEWEDIQRKEFPEYTVKQLKVRWKTVRDSYRREIRHIECGASSKSRWPLFDSMLFLDGHFRLRKSVQCKVPALVDIKRVKSSRSNKPVVVSPSELLSILQPVNEVASKTETLNSNERDHEEHASCLPSVDANDEPVAMSEVTFSNKFRSRLKSEAVSANVNDPCNGDEQAITDSQFMMNLVPYLQILPQEKKFEVRLKMLQLIANAALNANNSDK</sequence>
<organism evidence="5 6">
    <name type="scientific">Anopheles culicifacies</name>
    <dbReference type="NCBI Taxonomy" id="139723"/>
    <lineage>
        <taxon>Eukaryota</taxon>
        <taxon>Metazoa</taxon>
        <taxon>Ecdysozoa</taxon>
        <taxon>Arthropoda</taxon>
        <taxon>Hexapoda</taxon>
        <taxon>Insecta</taxon>
        <taxon>Pterygota</taxon>
        <taxon>Neoptera</taxon>
        <taxon>Endopterygota</taxon>
        <taxon>Diptera</taxon>
        <taxon>Nematocera</taxon>
        <taxon>Culicoidea</taxon>
        <taxon>Culicidae</taxon>
        <taxon>Anophelinae</taxon>
        <taxon>Anopheles</taxon>
        <taxon>culicifacies species complex</taxon>
    </lineage>
</organism>
<accession>A0A182M3C6</accession>
<dbReference type="EnsemblMetazoa" id="ACUA008454-RA">
    <property type="protein sequence ID" value="ACUA008454-PA"/>
    <property type="gene ID" value="ACUA008454"/>
</dbReference>
<dbReference type="PANTHER" id="PTHR12243:SF69">
    <property type="entry name" value="SI:CH73-59F11.3"/>
    <property type="match status" value="1"/>
</dbReference>
<evidence type="ECO:0000313" key="6">
    <source>
        <dbReference type="Proteomes" id="UP000075883"/>
    </source>
</evidence>
<feature type="domain" description="BESS" evidence="4">
    <location>
        <begin position="230"/>
        <end position="269"/>
    </location>
</feature>
<reference evidence="6" key="1">
    <citation type="submission" date="2013-09" db="EMBL/GenBank/DDBJ databases">
        <title>The Genome Sequence of Anopheles culicifacies species A.</title>
        <authorList>
            <consortium name="The Broad Institute Genomics Platform"/>
            <person name="Neafsey D.E."/>
            <person name="Besansky N."/>
            <person name="Howell P."/>
            <person name="Walton C."/>
            <person name="Young S.K."/>
            <person name="Zeng Q."/>
            <person name="Gargeya S."/>
            <person name="Fitzgerald M."/>
            <person name="Haas B."/>
            <person name="Abouelleil A."/>
            <person name="Allen A.W."/>
            <person name="Alvarado L."/>
            <person name="Arachchi H.M."/>
            <person name="Berlin A.M."/>
            <person name="Chapman S.B."/>
            <person name="Gainer-Dewar J."/>
            <person name="Goldberg J."/>
            <person name="Griggs A."/>
            <person name="Gujja S."/>
            <person name="Hansen M."/>
            <person name="Howarth C."/>
            <person name="Imamovic A."/>
            <person name="Ireland A."/>
            <person name="Larimer J."/>
            <person name="McCowan C."/>
            <person name="Murphy C."/>
            <person name="Pearson M."/>
            <person name="Poon T.W."/>
            <person name="Priest M."/>
            <person name="Roberts A."/>
            <person name="Saif S."/>
            <person name="Shea T."/>
            <person name="Sisk P."/>
            <person name="Sykes S."/>
            <person name="Wortman J."/>
            <person name="Nusbaum C."/>
            <person name="Birren B."/>
        </authorList>
    </citation>
    <scope>NUCLEOTIDE SEQUENCE [LARGE SCALE GENOMIC DNA]</scope>
    <source>
        <strain evidence="6">A-37</strain>
    </source>
</reference>
<dbReference type="InterPro" id="IPR006578">
    <property type="entry name" value="MADF-dom"/>
</dbReference>
<dbReference type="GO" id="GO:0005667">
    <property type="term" value="C:transcription regulator complex"/>
    <property type="evidence" value="ECO:0007669"/>
    <property type="project" value="TreeGrafter"/>
</dbReference>
<dbReference type="InterPro" id="IPR039353">
    <property type="entry name" value="TF_Adf1"/>
</dbReference>
<evidence type="ECO:0008006" key="7">
    <source>
        <dbReference type="Google" id="ProtNLM"/>
    </source>
</evidence>